<evidence type="ECO:0000313" key="1">
    <source>
        <dbReference type="EMBL" id="EBG5850396.1"/>
    </source>
</evidence>
<name>A0A5T4H8B5_SALEN</name>
<dbReference type="AlphaFoldDB" id="A0A5T4H8B5"/>
<evidence type="ECO:0000313" key="2">
    <source>
        <dbReference type="EMBL" id="EBS5163492.1"/>
    </source>
</evidence>
<reference evidence="1" key="1">
    <citation type="submission" date="2019-06" db="EMBL/GenBank/DDBJ databases">
        <authorList>
            <person name="Ashton P.M."/>
            <person name="Dallman T."/>
            <person name="Nair S."/>
            <person name="De Pinna E."/>
            <person name="Peters T."/>
            <person name="Grant K."/>
        </authorList>
    </citation>
    <scope>NUCLEOTIDE SEQUENCE</scope>
    <source>
        <strain evidence="2">470352</strain>
        <strain evidence="1">728720</strain>
    </source>
</reference>
<organism evidence="1">
    <name type="scientific">Salmonella enteritidis</name>
    <dbReference type="NCBI Taxonomy" id="149539"/>
    <lineage>
        <taxon>Bacteria</taxon>
        <taxon>Pseudomonadati</taxon>
        <taxon>Pseudomonadota</taxon>
        <taxon>Gammaproteobacteria</taxon>
        <taxon>Enterobacterales</taxon>
        <taxon>Enterobacteriaceae</taxon>
        <taxon>Salmonella</taxon>
    </lineage>
</organism>
<proteinExistence type="predicted"/>
<sequence length="122" mass="14126">STSKFNRYDKCILELISNIIHLNTTTKNPAFKEEKEVRLVYQTLDTGRYEYPESSSIKDLKYRISNNQIISYYELGFPKDAVSELILGPNNKFKESDIVNFLQYNGFEHSIKILKSKASYGA</sequence>
<protein>
    <submittedName>
        <fullName evidence="1">DUF2971 domain-containing protein</fullName>
    </submittedName>
</protein>
<gene>
    <name evidence="2" type="ORF">DRD18_24375</name>
    <name evidence="1" type="ORF">FI281_23395</name>
</gene>
<comment type="caution">
    <text evidence="1">The sequence shown here is derived from an EMBL/GenBank/DDBJ whole genome shotgun (WGS) entry which is preliminary data.</text>
</comment>
<feature type="non-terminal residue" evidence="1">
    <location>
        <position position="1"/>
    </location>
</feature>
<dbReference type="EMBL" id="AAGVSX010000066">
    <property type="protein sequence ID" value="EBS5163492.1"/>
    <property type="molecule type" value="Genomic_DNA"/>
</dbReference>
<dbReference type="EMBL" id="AAFJID010000044">
    <property type="protein sequence ID" value="EBG5850396.1"/>
    <property type="molecule type" value="Genomic_DNA"/>
</dbReference>
<accession>A0A5T4H8B5</accession>